<dbReference type="Pfam" id="PF01849">
    <property type="entry name" value="NAC"/>
    <property type="match status" value="1"/>
</dbReference>
<evidence type="ECO:0000313" key="4">
    <source>
        <dbReference type="EMBL" id="ORZ29433.1"/>
    </source>
</evidence>
<protein>
    <recommendedName>
        <fullName evidence="2">Nascent polypeptide-associated complex subunit beta</fullName>
    </recommendedName>
</protein>
<dbReference type="OrthoDB" id="8033832at2759"/>
<keyword evidence="5" id="KW-1185">Reference proteome</keyword>
<keyword evidence="2" id="KW-0805">Transcription regulation</keyword>
<name>A0A1Y2H6W0_9FUNG</name>
<dbReference type="STRING" id="765915.A0A1Y2H6W0"/>
<dbReference type="GO" id="GO:0005854">
    <property type="term" value="C:nascent polypeptide-associated complex"/>
    <property type="evidence" value="ECO:0007669"/>
    <property type="project" value="UniProtKB-ARBA"/>
</dbReference>
<sequence>MSSMNPEKLAQLRENAASDDKKVHAALKKLNVTAIPNIEEVNMFRDDGKVMHFPNPKIQASVQSQTFAVYGKPVVKDMLEMPELMGQMGNQQMMIQQLLQQLQGNQGADLMKNVQASHDRWQDDHAIG</sequence>
<accession>A0A1Y2H6W0</accession>
<evidence type="ECO:0000256" key="1">
    <source>
        <dbReference type="ARBA" id="ARBA00005296"/>
    </source>
</evidence>
<comment type="caution">
    <text evidence="4">The sequence shown here is derived from an EMBL/GenBank/DDBJ whole genome shotgun (WGS) entry which is preliminary data.</text>
</comment>
<gene>
    <name evidence="4" type="ORF">BCR44DRAFT_1490502</name>
</gene>
<evidence type="ECO:0000259" key="3">
    <source>
        <dbReference type="PROSITE" id="PS51151"/>
    </source>
</evidence>
<comment type="similarity">
    <text evidence="1 2">Belongs to the NAC-beta family.</text>
</comment>
<keyword evidence="2" id="KW-0804">Transcription</keyword>
<reference evidence="4 5" key="1">
    <citation type="submission" date="2016-07" db="EMBL/GenBank/DDBJ databases">
        <title>Pervasive Adenine N6-methylation of Active Genes in Fungi.</title>
        <authorList>
            <consortium name="DOE Joint Genome Institute"/>
            <person name="Mondo S.J."/>
            <person name="Dannebaum R.O."/>
            <person name="Kuo R.C."/>
            <person name="Labutti K."/>
            <person name="Haridas S."/>
            <person name="Kuo A."/>
            <person name="Salamov A."/>
            <person name="Ahrendt S.R."/>
            <person name="Lipzen A."/>
            <person name="Sullivan W."/>
            <person name="Andreopoulos W.B."/>
            <person name="Clum A."/>
            <person name="Lindquist E."/>
            <person name="Daum C."/>
            <person name="Ramamoorthy G.K."/>
            <person name="Gryganskyi A."/>
            <person name="Culley D."/>
            <person name="Magnuson J.K."/>
            <person name="James T.Y."/>
            <person name="O'Malley M.A."/>
            <person name="Stajich J.E."/>
            <person name="Spatafora J.W."/>
            <person name="Visel A."/>
            <person name="Grigoriev I.V."/>
        </authorList>
    </citation>
    <scope>NUCLEOTIDE SEQUENCE [LARGE SCALE GENOMIC DNA]</scope>
    <source>
        <strain evidence="4 5">PL171</strain>
    </source>
</reference>
<proteinExistence type="inferred from homology"/>
<evidence type="ECO:0000313" key="5">
    <source>
        <dbReference type="Proteomes" id="UP000193411"/>
    </source>
</evidence>
<dbReference type="InterPro" id="IPR039370">
    <property type="entry name" value="BTF3"/>
</dbReference>
<organism evidence="4 5">
    <name type="scientific">Catenaria anguillulae PL171</name>
    <dbReference type="NCBI Taxonomy" id="765915"/>
    <lineage>
        <taxon>Eukaryota</taxon>
        <taxon>Fungi</taxon>
        <taxon>Fungi incertae sedis</taxon>
        <taxon>Blastocladiomycota</taxon>
        <taxon>Blastocladiomycetes</taxon>
        <taxon>Blastocladiales</taxon>
        <taxon>Catenariaceae</taxon>
        <taxon>Catenaria</taxon>
    </lineage>
</organism>
<dbReference type="InterPro" id="IPR002715">
    <property type="entry name" value="Nas_poly-pep-assoc_cplx_dom"/>
</dbReference>
<dbReference type="Proteomes" id="UP000193411">
    <property type="component" value="Unassembled WGS sequence"/>
</dbReference>
<dbReference type="PANTHER" id="PTHR10351">
    <property type="entry name" value="TRANSCRIPTION FACTOR BTF3 FAMILY MEMBER"/>
    <property type="match status" value="1"/>
</dbReference>
<dbReference type="AlphaFoldDB" id="A0A1Y2H6W0"/>
<dbReference type="EMBL" id="MCFL01000198">
    <property type="protein sequence ID" value="ORZ29433.1"/>
    <property type="molecule type" value="Genomic_DNA"/>
</dbReference>
<dbReference type="PROSITE" id="PS51151">
    <property type="entry name" value="NAC_AB"/>
    <property type="match status" value="1"/>
</dbReference>
<comment type="subunit">
    <text evidence="2">Part of the nascent polypeptide-associated complex (NAC).</text>
</comment>
<evidence type="ECO:0000256" key="2">
    <source>
        <dbReference type="RuleBase" id="RU361272"/>
    </source>
</evidence>
<feature type="domain" description="NAC-A/B" evidence="3">
    <location>
        <begin position="17"/>
        <end position="82"/>
    </location>
</feature>
<dbReference type="SMART" id="SM01407">
    <property type="entry name" value="NAC"/>
    <property type="match status" value="1"/>
</dbReference>
<dbReference type="FunFam" id="2.20.70.30:FF:000001">
    <property type="entry name" value="Transcription factor BTF3 homolog"/>
    <property type="match status" value="1"/>
</dbReference>
<dbReference type="Gene3D" id="2.20.70.30">
    <property type="entry name" value="Nascent polypeptide-associated complex domain"/>
    <property type="match status" value="1"/>
</dbReference>
<dbReference type="CDD" id="cd22055">
    <property type="entry name" value="NAC_BTF3"/>
    <property type="match status" value="1"/>
</dbReference>
<dbReference type="InterPro" id="IPR038187">
    <property type="entry name" value="NAC_A/B_dom_sf"/>
</dbReference>